<reference evidence="2 4" key="1">
    <citation type="journal article" date="2014" name="BMC Genomics">
        <title>Genome sequence of Anopheles sinensis provides insight into genetics basis of mosquito competence for malaria parasites.</title>
        <authorList>
            <person name="Zhou D."/>
            <person name="Zhang D."/>
            <person name="Ding G."/>
            <person name="Shi L."/>
            <person name="Hou Q."/>
            <person name="Ye Y."/>
            <person name="Xu Y."/>
            <person name="Zhou H."/>
            <person name="Xiong C."/>
            <person name="Li S."/>
            <person name="Yu J."/>
            <person name="Hong S."/>
            <person name="Yu X."/>
            <person name="Zou P."/>
            <person name="Chen C."/>
            <person name="Chang X."/>
            <person name="Wang W."/>
            <person name="Lv Y."/>
            <person name="Sun Y."/>
            <person name="Ma L."/>
            <person name="Shen B."/>
            <person name="Zhu C."/>
        </authorList>
    </citation>
    <scope>NUCLEOTIDE SEQUENCE [LARGE SCALE GENOMIC DNA]</scope>
</reference>
<name>A0A084W3W3_ANOSI</name>
<dbReference type="Proteomes" id="UP000030765">
    <property type="component" value="Unassembled WGS sequence"/>
</dbReference>
<feature type="region of interest" description="Disordered" evidence="1">
    <location>
        <begin position="1"/>
        <end position="21"/>
    </location>
</feature>
<evidence type="ECO:0000313" key="3">
    <source>
        <dbReference type="EnsemblMetazoa" id="ASIC012819-PA"/>
    </source>
</evidence>
<dbReference type="AlphaFoldDB" id="A0A084W3W3"/>
<feature type="region of interest" description="Disordered" evidence="1">
    <location>
        <begin position="181"/>
        <end position="201"/>
    </location>
</feature>
<evidence type="ECO:0000256" key="1">
    <source>
        <dbReference type="SAM" id="MobiDB-lite"/>
    </source>
</evidence>
<dbReference type="EnsemblMetazoa" id="ASIC012819-RA">
    <property type="protein sequence ID" value="ASIC012819-PA"/>
    <property type="gene ID" value="ASIC012819"/>
</dbReference>
<protein>
    <submittedName>
        <fullName evidence="2 3">Uncharacterized protein</fullName>
    </submittedName>
</protein>
<evidence type="ECO:0000313" key="4">
    <source>
        <dbReference type="Proteomes" id="UP000030765"/>
    </source>
</evidence>
<dbReference type="EMBL" id="KE525295">
    <property type="protein sequence ID" value="KFB44907.1"/>
    <property type="molecule type" value="Genomic_DNA"/>
</dbReference>
<feature type="compositionally biased region" description="Polar residues" evidence="1">
    <location>
        <begin position="184"/>
        <end position="193"/>
    </location>
</feature>
<keyword evidence="4" id="KW-1185">Reference proteome</keyword>
<dbReference type="EMBL" id="ATLV01020172">
    <property type="status" value="NOT_ANNOTATED_CDS"/>
    <property type="molecule type" value="Genomic_DNA"/>
</dbReference>
<organism evidence="2">
    <name type="scientific">Anopheles sinensis</name>
    <name type="common">Mosquito</name>
    <dbReference type="NCBI Taxonomy" id="74873"/>
    <lineage>
        <taxon>Eukaryota</taxon>
        <taxon>Metazoa</taxon>
        <taxon>Ecdysozoa</taxon>
        <taxon>Arthropoda</taxon>
        <taxon>Hexapoda</taxon>
        <taxon>Insecta</taxon>
        <taxon>Pterygota</taxon>
        <taxon>Neoptera</taxon>
        <taxon>Endopterygota</taxon>
        <taxon>Diptera</taxon>
        <taxon>Nematocera</taxon>
        <taxon>Culicoidea</taxon>
        <taxon>Culicidae</taxon>
        <taxon>Anophelinae</taxon>
        <taxon>Anopheles</taxon>
    </lineage>
</organism>
<dbReference type="VEuPathDB" id="VectorBase:ASIC012819"/>
<gene>
    <name evidence="2" type="ORF">ZHAS_00012819</name>
</gene>
<proteinExistence type="predicted"/>
<reference evidence="3" key="2">
    <citation type="submission" date="2020-05" db="UniProtKB">
        <authorList>
            <consortium name="EnsemblMetazoa"/>
        </authorList>
    </citation>
    <scope>IDENTIFICATION</scope>
</reference>
<sequence length="246" mass="28148">MPYRDRVNPLSPCNDAKQTKPIARKWPHVSARFHLLKESHRRRPPINCEDIVVTQEGDQVIAGSGFFLPRTRIRSSRAAYLLASEGGCRNCQSRRTLPLWGLSKNKNLHWDDVTTVQWMHANATGNRVNEPSPEGCSMINEGEVKMIEPSISIGTWKSQEIVEVRRMLDCDLQHHHHHQHHECYQSNSKNNRSWPAPTTGRFSVERNEKPLAISPFVCFVRPRLSSGSFALHVFAIERSLRLKVSS</sequence>
<accession>A0A084W3W3</accession>
<evidence type="ECO:0000313" key="2">
    <source>
        <dbReference type="EMBL" id="KFB44907.1"/>
    </source>
</evidence>